<keyword evidence="14" id="KW-0186">Copper</keyword>
<keyword evidence="10" id="KW-0067">ATP-binding</keyword>
<keyword evidence="5 18" id="KW-0812">Transmembrane</keyword>
<keyword evidence="21" id="KW-1185">Reference proteome</keyword>
<proteinExistence type="inferred from homology"/>
<dbReference type="CDD" id="cd00371">
    <property type="entry name" value="HMA"/>
    <property type="match status" value="2"/>
</dbReference>
<dbReference type="PANTHER" id="PTHR43520">
    <property type="entry name" value="ATP7, ISOFORM B"/>
    <property type="match status" value="1"/>
</dbReference>
<dbReference type="Pfam" id="PF00702">
    <property type="entry name" value="Hydrolase"/>
    <property type="match status" value="1"/>
</dbReference>
<dbReference type="InterPro" id="IPR023298">
    <property type="entry name" value="ATPase_P-typ_TM_dom_sf"/>
</dbReference>
<gene>
    <name evidence="20" type="ORF">FGF80_00615</name>
</gene>
<dbReference type="PROSITE" id="PS00154">
    <property type="entry name" value="ATPASE_E1_E2"/>
    <property type="match status" value="1"/>
</dbReference>
<feature type="transmembrane region" description="Helical" evidence="18">
    <location>
        <begin position="200"/>
        <end position="218"/>
    </location>
</feature>
<evidence type="ECO:0000256" key="3">
    <source>
        <dbReference type="ARBA" id="ARBA00022448"/>
    </source>
</evidence>
<dbReference type="GeneID" id="96154419"/>
<dbReference type="AlphaFoldDB" id="A0A4P9TBG3"/>
<dbReference type="InterPro" id="IPR036163">
    <property type="entry name" value="HMA_dom_sf"/>
</dbReference>
<dbReference type="InterPro" id="IPR001757">
    <property type="entry name" value="P_typ_ATPase"/>
</dbReference>
<keyword evidence="11" id="KW-0460">Magnesium</keyword>
<dbReference type="GO" id="GO:0043682">
    <property type="term" value="F:P-type divalent copper transporter activity"/>
    <property type="evidence" value="ECO:0007669"/>
    <property type="project" value="TreeGrafter"/>
</dbReference>
<dbReference type="InterPro" id="IPR027256">
    <property type="entry name" value="P-typ_ATPase_IB"/>
</dbReference>
<protein>
    <submittedName>
        <fullName evidence="20">Heavy metal translocating P-type ATPase</fullName>
    </submittedName>
</protein>
<evidence type="ECO:0000256" key="15">
    <source>
        <dbReference type="ARBA" id="ARBA00023065"/>
    </source>
</evidence>
<keyword evidence="9" id="KW-0187">Copper transport</keyword>
<name>A0A4P9TBG3_9EURY</name>
<evidence type="ECO:0000256" key="6">
    <source>
        <dbReference type="ARBA" id="ARBA00022723"/>
    </source>
</evidence>
<keyword evidence="4" id="KW-1003">Cell membrane</keyword>
<keyword evidence="16 18" id="KW-0472">Membrane</keyword>
<feature type="transmembrane region" description="Helical" evidence="18">
    <location>
        <begin position="468"/>
        <end position="488"/>
    </location>
</feature>
<evidence type="ECO:0000256" key="4">
    <source>
        <dbReference type="ARBA" id="ARBA00022475"/>
    </source>
</evidence>
<feature type="region of interest" description="Disordered" evidence="17">
    <location>
        <begin position="136"/>
        <end position="155"/>
    </location>
</feature>
<dbReference type="InterPro" id="IPR023214">
    <property type="entry name" value="HAD_sf"/>
</dbReference>
<dbReference type="GO" id="GO:0055070">
    <property type="term" value="P:copper ion homeostasis"/>
    <property type="evidence" value="ECO:0007669"/>
    <property type="project" value="TreeGrafter"/>
</dbReference>
<dbReference type="Gene3D" id="3.40.50.1000">
    <property type="entry name" value="HAD superfamily/HAD-like"/>
    <property type="match status" value="1"/>
</dbReference>
<dbReference type="SFLD" id="SFLDS00003">
    <property type="entry name" value="Haloacid_Dehalogenase"/>
    <property type="match status" value="1"/>
</dbReference>
<evidence type="ECO:0000256" key="16">
    <source>
        <dbReference type="ARBA" id="ARBA00023136"/>
    </source>
</evidence>
<feature type="transmembrane region" description="Helical" evidence="18">
    <location>
        <begin position="167"/>
        <end position="188"/>
    </location>
</feature>
<dbReference type="RefSeq" id="WP_138651578.1">
    <property type="nucleotide sequence ID" value="NZ_CP040637.1"/>
</dbReference>
<feature type="transmembrane region" description="Helical" evidence="18">
    <location>
        <begin position="239"/>
        <end position="258"/>
    </location>
</feature>
<evidence type="ECO:0000256" key="9">
    <source>
        <dbReference type="ARBA" id="ARBA00022796"/>
    </source>
</evidence>
<dbReference type="GO" id="GO:0005507">
    <property type="term" value="F:copper ion binding"/>
    <property type="evidence" value="ECO:0007669"/>
    <property type="project" value="InterPro"/>
</dbReference>
<keyword evidence="7" id="KW-0677">Repeat</keyword>
<dbReference type="Proteomes" id="UP000307562">
    <property type="component" value="Chromosome"/>
</dbReference>
<dbReference type="PANTHER" id="PTHR43520:SF8">
    <property type="entry name" value="P-TYPE CU(+) TRANSPORTER"/>
    <property type="match status" value="1"/>
</dbReference>
<dbReference type="CDD" id="cd02094">
    <property type="entry name" value="P-type_ATPase_Cu-like"/>
    <property type="match status" value="1"/>
</dbReference>
<dbReference type="FunFam" id="3.30.70.100:FF:000005">
    <property type="entry name" value="Copper-exporting P-type ATPase A"/>
    <property type="match status" value="1"/>
</dbReference>
<dbReference type="Gene3D" id="3.30.70.100">
    <property type="match status" value="2"/>
</dbReference>
<dbReference type="Gene3D" id="2.70.150.10">
    <property type="entry name" value="Calcium-transporting ATPase, cytoplasmic transduction domain A"/>
    <property type="match status" value="1"/>
</dbReference>
<feature type="transmembrane region" description="Helical" evidence="18">
    <location>
        <begin position="801"/>
        <end position="818"/>
    </location>
</feature>
<evidence type="ECO:0000256" key="18">
    <source>
        <dbReference type="SAM" id="Phobius"/>
    </source>
</evidence>
<dbReference type="NCBIfam" id="TIGR01494">
    <property type="entry name" value="ATPase_P-type"/>
    <property type="match status" value="2"/>
</dbReference>
<dbReference type="SUPFAM" id="SSF55008">
    <property type="entry name" value="HMA, heavy metal-associated domain"/>
    <property type="match status" value="2"/>
</dbReference>
<evidence type="ECO:0000256" key="2">
    <source>
        <dbReference type="ARBA" id="ARBA00006024"/>
    </source>
</evidence>
<dbReference type="SFLD" id="SFLDF00027">
    <property type="entry name" value="p-type_atpase"/>
    <property type="match status" value="1"/>
</dbReference>
<keyword evidence="3" id="KW-0813">Transport</keyword>
<evidence type="ECO:0000256" key="7">
    <source>
        <dbReference type="ARBA" id="ARBA00022737"/>
    </source>
</evidence>
<evidence type="ECO:0000313" key="21">
    <source>
        <dbReference type="Proteomes" id="UP000307562"/>
    </source>
</evidence>
<dbReference type="NCBIfam" id="TIGR00003">
    <property type="entry name" value="copper ion binding protein"/>
    <property type="match status" value="1"/>
</dbReference>
<dbReference type="Gene3D" id="3.40.1110.10">
    <property type="entry name" value="Calcium-transporting ATPase, cytoplasmic domain N"/>
    <property type="match status" value="1"/>
</dbReference>
<dbReference type="InterPro" id="IPR006121">
    <property type="entry name" value="HMA_dom"/>
</dbReference>
<evidence type="ECO:0000256" key="13">
    <source>
        <dbReference type="ARBA" id="ARBA00022989"/>
    </source>
</evidence>
<feature type="transmembrane region" description="Helical" evidence="18">
    <location>
        <begin position="417"/>
        <end position="439"/>
    </location>
</feature>
<feature type="transmembrane region" description="Helical" evidence="18">
    <location>
        <begin position="824"/>
        <end position="844"/>
    </location>
</feature>
<evidence type="ECO:0000256" key="11">
    <source>
        <dbReference type="ARBA" id="ARBA00022842"/>
    </source>
</evidence>
<keyword evidence="8" id="KW-0547">Nucleotide-binding</keyword>
<evidence type="ECO:0000256" key="8">
    <source>
        <dbReference type="ARBA" id="ARBA00022741"/>
    </source>
</evidence>
<evidence type="ECO:0000256" key="17">
    <source>
        <dbReference type="SAM" id="MobiDB-lite"/>
    </source>
</evidence>
<keyword evidence="12" id="KW-1278">Translocase</keyword>
<dbReference type="InterPro" id="IPR008250">
    <property type="entry name" value="ATPase_P-typ_transduc_dom_A_sf"/>
</dbReference>
<dbReference type="SUPFAM" id="SSF81665">
    <property type="entry name" value="Calcium ATPase, transmembrane domain M"/>
    <property type="match status" value="1"/>
</dbReference>
<dbReference type="SUPFAM" id="SSF81653">
    <property type="entry name" value="Calcium ATPase, transduction domain A"/>
    <property type="match status" value="1"/>
</dbReference>
<dbReference type="GO" id="GO:0005886">
    <property type="term" value="C:plasma membrane"/>
    <property type="evidence" value="ECO:0007669"/>
    <property type="project" value="UniProtKB-SubCell"/>
</dbReference>
<comment type="similarity">
    <text evidence="2">Belongs to the cation transport ATPase (P-type) (TC 3.A.3) family. Type IB subfamily.</text>
</comment>
<dbReference type="InterPro" id="IPR023299">
    <property type="entry name" value="ATPase_P-typ_cyto_dom_N"/>
</dbReference>
<evidence type="ECO:0000256" key="1">
    <source>
        <dbReference type="ARBA" id="ARBA00004651"/>
    </source>
</evidence>
<dbReference type="PROSITE" id="PS01047">
    <property type="entry name" value="HMA_1"/>
    <property type="match status" value="1"/>
</dbReference>
<evidence type="ECO:0000256" key="5">
    <source>
        <dbReference type="ARBA" id="ARBA00022692"/>
    </source>
</evidence>
<feature type="transmembrane region" description="Helical" evidence="18">
    <location>
        <begin position="264"/>
        <end position="282"/>
    </location>
</feature>
<accession>A0A4P9TBG3</accession>
<evidence type="ECO:0000313" key="20">
    <source>
        <dbReference type="EMBL" id="QCW01829.1"/>
    </source>
</evidence>
<dbReference type="InterPro" id="IPR044492">
    <property type="entry name" value="P_typ_ATPase_HD_dom"/>
</dbReference>
<evidence type="ECO:0000259" key="19">
    <source>
        <dbReference type="PROSITE" id="PS50846"/>
    </source>
</evidence>
<dbReference type="SFLD" id="SFLDG00002">
    <property type="entry name" value="C1.7:_P-type_atpase_like"/>
    <property type="match status" value="1"/>
</dbReference>
<keyword evidence="13 18" id="KW-1133">Transmembrane helix</keyword>
<dbReference type="SUPFAM" id="SSF56784">
    <property type="entry name" value="HAD-like"/>
    <property type="match status" value="1"/>
</dbReference>
<dbReference type="NCBIfam" id="TIGR01525">
    <property type="entry name" value="ATPase-IB_hvy"/>
    <property type="match status" value="1"/>
</dbReference>
<dbReference type="EMBL" id="CP040637">
    <property type="protein sequence ID" value="QCW01829.1"/>
    <property type="molecule type" value="Genomic_DNA"/>
</dbReference>
<evidence type="ECO:0000256" key="12">
    <source>
        <dbReference type="ARBA" id="ARBA00022967"/>
    </source>
</evidence>
<dbReference type="PRINTS" id="PR00119">
    <property type="entry name" value="CATATPASE"/>
</dbReference>
<comment type="subcellular location">
    <subcellularLocation>
        <location evidence="1">Cell membrane</location>
        <topology evidence="1">Multi-pass membrane protein</topology>
    </subcellularLocation>
</comment>
<feature type="domain" description="HMA" evidence="19">
    <location>
        <begin position="4"/>
        <end position="70"/>
    </location>
</feature>
<dbReference type="InterPro" id="IPR059000">
    <property type="entry name" value="ATPase_P-type_domA"/>
</dbReference>
<keyword evidence="6" id="KW-0479">Metal-binding</keyword>
<dbReference type="InterPro" id="IPR006122">
    <property type="entry name" value="HMA_Cu_ion-bd"/>
</dbReference>
<organism evidence="20 21">
    <name type="scientific">Natrinema pallidum</name>
    <dbReference type="NCBI Taxonomy" id="69527"/>
    <lineage>
        <taxon>Archaea</taxon>
        <taxon>Methanobacteriati</taxon>
        <taxon>Methanobacteriota</taxon>
        <taxon>Stenosarchaea group</taxon>
        <taxon>Halobacteria</taxon>
        <taxon>Halobacteriales</taxon>
        <taxon>Natrialbaceae</taxon>
        <taxon>Natrinema</taxon>
    </lineage>
</organism>
<evidence type="ECO:0000256" key="14">
    <source>
        <dbReference type="ARBA" id="ARBA00023008"/>
    </source>
</evidence>
<reference evidence="21" key="1">
    <citation type="submission" date="2019-05" db="EMBL/GenBank/DDBJ databases">
        <title>Complete Genome Sequence and Methylation Pattern of the Halophilic Archaeon Natrinema pallidum BOL6-1.</title>
        <authorList>
            <person name="DasSarma P."/>
            <person name="DasSarma B.P."/>
            <person name="DasSarma S.L."/>
            <person name="Martinez F.L."/>
            <person name="Guzman D."/>
            <person name="Roberts R.J."/>
            <person name="DasSarma S."/>
        </authorList>
    </citation>
    <scope>NUCLEOTIDE SEQUENCE [LARGE SCALE GENOMIC DNA]</scope>
    <source>
        <strain evidence="21">BOL6-1</strain>
    </source>
</reference>
<dbReference type="InterPro" id="IPR018303">
    <property type="entry name" value="ATPase_P-typ_P_site"/>
</dbReference>
<feature type="domain" description="HMA" evidence="19">
    <location>
        <begin position="72"/>
        <end position="138"/>
    </location>
</feature>
<dbReference type="PRINTS" id="PR00943">
    <property type="entry name" value="CUATPASE"/>
</dbReference>
<dbReference type="GO" id="GO:0005524">
    <property type="term" value="F:ATP binding"/>
    <property type="evidence" value="ECO:0007669"/>
    <property type="project" value="UniProtKB-KW"/>
</dbReference>
<sequence>MSTRTTHLDIRGMSCANCSQTISDALDSLDGVHAASVNFATDEGTVEYDPDEVSLAEIYETIDEAGYEADRASRSIGITDMSCANCAETNETALESVPGVIDAEVNYATDEATVAYNPADASLESLYEAIESAGYTPVRDEGGDDETSDQDRRDAARQAEIRKQLRLTVFGAVLSAPFLFFLADKFLLGGTYVPETVLGVSFGWVEFLLATPVYVLLGREFLVNSYTALVRNRTANMDVLIALGSSTAYFYSLVVLLGLLAGNLYFDTAAMILVFITLGNYLEARSKGQAGEALRKLLEMEAETATLVDEEGTEEEVPLEDVTVGDRMKVRPGEKVPTDGVVVDGQSAVDESMVTGESVPVETGEGDEVIGSTINENGVLIVEATKVGEDTALQGIVQTVKEAQSRQPEIQNLADRISAYFVPAVILNAIFWGLVWFLFPTTLAGVVDAVPVLDLVGGGPDALSTFEFAIVVFASAVLIACPCALGLATPAATMVGSTLGAQNGVLFKGGDILERARDVDTVVFDKTGTLTTGEMTLTDVVALEGRDTDAVAADGGTLATRPDLDEDAVLRLAASAERNSEHPLAQAIVDGAAERGLELADPEDFENVPGQGVRTTVEGREVLVGNRRLLEGRGVDPAPAAAEMERLEREGKTAMLVAVDGAVAGVVADADTVKDSSADAVAALRERGLDVMLITGDNERTARAVAERVGIDPDNVRAGVLPEDKADALEDVQSTGRKAMMVGDGVNDAPALAVAHVGCAIGSGTDVAIEAADVTLMRDDPLDVVKAIRISEATLAKIKQNLVWALGYNTAMIPLASLGLLQPVLAAGAMALSSVSVLSNSLLFRRYTPDRDYELLGRLRR</sequence>
<dbReference type="InterPro" id="IPR036412">
    <property type="entry name" value="HAD-like_sf"/>
</dbReference>
<evidence type="ECO:0000256" key="10">
    <source>
        <dbReference type="ARBA" id="ARBA00022840"/>
    </source>
</evidence>
<dbReference type="KEGG" id="npl:FGF80_00615"/>
<dbReference type="Pfam" id="PF00122">
    <property type="entry name" value="E1-E2_ATPase"/>
    <property type="match status" value="1"/>
</dbReference>
<keyword evidence="15" id="KW-0406">Ion transport</keyword>
<dbReference type="GO" id="GO:0016887">
    <property type="term" value="F:ATP hydrolysis activity"/>
    <property type="evidence" value="ECO:0007669"/>
    <property type="project" value="InterPro"/>
</dbReference>
<dbReference type="PROSITE" id="PS50846">
    <property type="entry name" value="HMA_2"/>
    <property type="match status" value="2"/>
</dbReference>
<dbReference type="InterPro" id="IPR017969">
    <property type="entry name" value="Heavy-metal-associated_CS"/>
</dbReference>
<dbReference type="Pfam" id="PF00403">
    <property type="entry name" value="HMA"/>
    <property type="match status" value="2"/>
</dbReference>
<dbReference type="FunFam" id="2.70.150.10:FF:000020">
    <property type="entry name" value="Copper-exporting P-type ATPase A"/>
    <property type="match status" value="1"/>
</dbReference>